<comment type="caution">
    <text evidence="2">The sequence shown here is derived from an EMBL/GenBank/DDBJ whole genome shotgun (WGS) entry which is preliminary data.</text>
</comment>
<dbReference type="STRING" id="1802129.A3J04_01230"/>
<dbReference type="AlphaFoldDB" id="A0A1G2H3I2"/>
<feature type="compositionally biased region" description="Polar residues" evidence="1">
    <location>
        <begin position="59"/>
        <end position="69"/>
    </location>
</feature>
<proteinExistence type="predicted"/>
<protein>
    <submittedName>
        <fullName evidence="2">Uncharacterized protein</fullName>
    </submittedName>
</protein>
<reference evidence="2 3" key="1">
    <citation type="journal article" date="2016" name="Nat. Commun.">
        <title>Thousands of microbial genomes shed light on interconnected biogeochemical processes in an aquifer system.</title>
        <authorList>
            <person name="Anantharaman K."/>
            <person name="Brown C.T."/>
            <person name="Hug L.A."/>
            <person name="Sharon I."/>
            <person name="Castelle C.J."/>
            <person name="Probst A.J."/>
            <person name="Thomas B.C."/>
            <person name="Singh A."/>
            <person name="Wilkins M.J."/>
            <person name="Karaoz U."/>
            <person name="Brodie E.L."/>
            <person name="Williams K.H."/>
            <person name="Hubbard S.S."/>
            <person name="Banfield J.F."/>
        </authorList>
    </citation>
    <scope>NUCLEOTIDE SEQUENCE [LARGE SCALE GENOMIC DNA]</scope>
</reference>
<evidence type="ECO:0000313" key="2">
    <source>
        <dbReference type="EMBL" id="OGZ57022.1"/>
    </source>
</evidence>
<organism evidence="2 3">
    <name type="scientific">Candidatus Ryanbacteria bacterium RIFCSPLOWO2_02_FULL_47_14</name>
    <dbReference type="NCBI Taxonomy" id="1802129"/>
    <lineage>
        <taxon>Bacteria</taxon>
        <taxon>Candidatus Ryaniibacteriota</taxon>
    </lineage>
</organism>
<gene>
    <name evidence="2" type="ORF">A3J04_01230</name>
</gene>
<dbReference type="EMBL" id="MHNZ01000003">
    <property type="protein sequence ID" value="OGZ57022.1"/>
    <property type="molecule type" value="Genomic_DNA"/>
</dbReference>
<accession>A0A1G2H3I2</accession>
<feature type="region of interest" description="Disordered" evidence="1">
    <location>
        <begin position="59"/>
        <end position="81"/>
    </location>
</feature>
<evidence type="ECO:0000256" key="1">
    <source>
        <dbReference type="SAM" id="MobiDB-lite"/>
    </source>
</evidence>
<sequence>MSSRRSNSSSNVLLWWTLGGDRALPKEGVMGITRSRSRVAPELACSMGSRIMARNNHWSNGHSHVTNGSAAAKARQAQPPKPLTALLSPDEFNGGYPWSPHDALLKDYIVT</sequence>
<name>A0A1G2H3I2_9BACT</name>
<dbReference type="Proteomes" id="UP000177954">
    <property type="component" value="Unassembled WGS sequence"/>
</dbReference>
<evidence type="ECO:0000313" key="3">
    <source>
        <dbReference type="Proteomes" id="UP000177954"/>
    </source>
</evidence>